<dbReference type="GO" id="GO:0031468">
    <property type="term" value="P:nuclear membrane reassembly"/>
    <property type="evidence" value="ECO:0007669"/>
    <property type="project" value="TreeGrafter"/>
</dbReference>
<dbReference type="InterPro" id="IPR036241">
    <property type="entry name" value="NSFL1C_SEP_dom_sf"/>
</dbReference>
<dbReference type="Gene3D" id="3.10.20.90">
    <property type="entry name" value="Phosphatidylinositol 3-kinase Catalytic Subunit, Chain A, domain 1"/>
    <property type="match status" value="1"/>
</dbReference>
<evidence type="ECO:0000256" key="8">
    <source>
        <dbReference type="SAM" id="MobiDB-lite"/>
    </source>
</evidence>
<feature type="compositionally biased region" description="Pro residues" evidence="8">
    <location>
        <begin position="59"/>
        <end position="68"/>
    </location>
</feature>
<dbReference type="AlphaFoldDB" id="A0A210R1M1"/>
<dbReference type="PANTHER" id="PTHR23333:SF20">
    <property type="entry name" value="NSFL1 COFACTOR P47"/>
    <property type="match status" value="1"/>
</dbReference>
<dbReference type="InterPro" id="IPR029071">
    <property type="entry name" value="Ubiquitin-like_domsf"/>
</dbReference>
<dbReference type="STRING" id="6573.A0A210R1M1"/>
<dbReference type="GO" id="GO:0043161">
    <property type="term" value="P:proteasome-mediated ubiquitin-dependent protein catabolic process"/>
    <property type="evidence" value="ECO:0007669"/>
    <property type="project" value="TreeGrafter"/>
</dbReference>
<evidence type="ECO:0000259" key="10">
    <source>
        <dbReference type="PROSITE" id="PS51399"/>
    </source>
</evidence>
<keyword evidence="5" id="KW-0333">Golgi apparatus</keyword>
<comment type="subcellular location">
    <subcellularLocation>
        <location evidence="2">Cytoplasm</location>
        <location evidence="2">Cytoskeleton</location>
        <location evidence="2">Microtubule organizing center</location>
        <location evidence="2">Centrosome</location>
    </subcellularLocation>
    <subcellularLocation>
        <location evidence="3">Golgi apparatus</location>
    </subcellularLocation>
    <subcellularLocation>
        <location evidence="1">Nucleus</location>
    </subcellularLocation>
</comment>
<evidence type="ECO:0000256" key="2">
    <source>
        <dbReference type="ARBA" id="ARBA00004300"/>
    </source>
</evidence>
<dbReference type="GO" id="GO:0005813">
    <property type="term" value="C:centrosome"/>
    <property type="evidence" value="ECO:0007669"/>
    <property type="project" value="UniProtKB-SubCell"/>
</dbReference>
<gene>
    <name evidence="11" type="ORF">KP79_PYT18019</name>
</gene>
<dbReference type="SUPFAM" id="SSF46934">
    <property type="entry name" value="UBA-like"/>
    <property type="match status" value="1"/>
</dbReference>
<keyword evidence="12" id="KW-1185">Reference proteome</keyword>
<reference evidence="11 12" key="1">
    <citation type="journal article" date="2017" name="Nat. Ecol. Evol.">
        <title>Scallop genome provides insights into evolution of bilaterian karyotype and development.</title>
        <authorList>
            <person name="Wang S."/>
            <person name="Zhang J."/>
            <person name="Jiao W."/>
            <person name="Li J."/>
            <person name="Xun X."/>
            <person name="Sun Y."/>
            <person name="Guo X."/>
            <person name="Huan P."/>
            <person name="Dong B."/>
            <person name="Zhang L."/>
            <person name="Hu X."/>
            <person name="Sun X."/>
            <person name="Wang J."/>
            <person name="Zhao C."/>
            <person name="Wang Y."/>
            <person name="Wang D."/>
            <person name="Huang X."/>
            <person name="Wang R."/>
            <person name="Lv J."/>
            <person name="Li Y."/>
            <person name="Zhang Z."/>
            <person name="Liu B."/>
            <person name="Lu W."/>
            <person name="Hui Y."/>
            <person name="Liang J."/>
            <person name="Zhou Z."/>
            <person name="Hou R."/>
            <person name="Li X."/>
            <person name="Liu Y."/>
            <person name="Li H."/>
            <person name="Ning X."/>
            <person name="Lin Y."/>
            <person name="Zhao L."/>
            <person name="Xing Q."/>
            <person name="Dou J."/>
            <person name="Li Y."/>
            <person name="Mao J."/>
            <person name="Guo H."/>
            <person name="Dou H."/>
            <person name="Li T."/>
            <person name="Mu C."/>
            <person name="Jiang W."/>
            <person name="Fu Q."/>
            <person name="Fu X."/>
            <person name="Miao Y."/>
            <person name="Liu J."/>
            <person name="Yu Q."/>
            <person name="Li R."/>
            <person name="Liao H."/>
            <person name="Li X."/>
            <person name="Kong Y."/>
            <person name="Jiang Z."/>
            <person name="Chourrout D."/>
            <person name="Li R."/>
            <person name="Bao Z."/>
        </authorList>
    </citation>
    <scope>NUCLEOTIDE SEQUENCE [LARGE SCALE GENOMIC DNA]</scope>
    <source>
        <strain evidence="11 12">PY_sf001</strain>
    </source>
</reference>
<dbReference type="Proteomes" id="UP000242188">
    <property type="component" value="Unassembled WGS sequence"/>
</dbReference>
<keyword evidence="6" id="KW-0206">Cytoskeleton</keyword>
<protein>
    <submittedName>
        <fullName evidence="11">NSFL1 cofactor p47</fullName>
    </submittedName>
</protein>
<accession>A0A210R1M1</accession>
<evidence type="ECO:0000256" key="4">
    <source>
        <dbReference type="ARBA" id="ARBA00022490"/>
    </source>
</evidence>
<dbReference type="GO" id="GO:0005794">
    <property type="term" value="C:Golgi apparatus"/>
    <property type="evidence" value="ECO:0007669"/>
    <property type="project" value="UniProtKB-SubCell"/>
</dbReference>
<dbReference type="Pfam" id="PF00789">
    <property type="entry name" value="UBX"/>
    <property type="match status" value="1"/>
</dbReference>
<dbReference type="Gene3D" id="3.30.420.210">
    <property type="entry name" value="SEP domain"/>
    <property type="match status" value="1"/>
</dbReference>
<dbReference type="GO" id="GO:0000045">
    <property type="term" value="P:autophagosome assembly"/>
    <property type="evidence" value="ECO:0007669"/>
    <property type="project" value="TreeGrafter"/>
</dbReference>
<name>A0A210R1M1_MIZYE</name>
<dbReference type="SUPFAM" id="SSF102848">
    <property type="entry name" value="NSFL1 (p97 ATPase) cofactor p47, SEP domain"/>
    <property type="match status" value="1"/>
</dbReference>
<dbReference type="GO" id="GO:0005634">
    <property type="term" value="C:nucleus"/>
    <property type="evidence" value="ECO:0007669"/>
    <property type="project" value="UniProtKB-SubCell"/>
</dbReference>
<comment type="caution">
    <text evidence="11">The sequence shown here is derived from an EMBL/GenBank/DDBJ whole genome shotgun (WGS) entry which is preliminary data.</text>
</comment>
<organism evidence="11 12">
    <name type="scientific">Mizuhopecten yessoensis</name>
    <name type="common">Japanese scallop</name>
    <name type="synonym">Patinopecten yessoensis</name>
    <dbReference type="NCBI Taxonomy" id="6573"/>
    <lineage>
        <taxon>Eukaryota</taxon>
        <taxon>Metazoa</taxon>
        <taxon>Spiralia</taxon>
        <taxon>Lophotrochozoa</taxon>
        <taxon>Mollusca</taxon>
        <taxon>Bivalvia</taxon>
        <taxon>Autobranchia</taxon>
        <taxon>Pteriomorphia</taxon>
        <taxon>Pectinida</taxon>
        <taxon>Pectinoidea</taxon>
        <taxon>Pectinidae</taxon>
        <taxon>Mizuhopecten</taxon>
    </lineage>
</organism>
<evidence type="ECO:0000256" key="5">
    <source>
        <dbReference type="ARBA" id="ARBA00023034"/>
    </source>
</evidence>
<dbReference type="PROSITE" id="PS51399">
    <property type="entry name" value="SEP"/>
    <property type="match status" value="1"/>
</dbReference>
<evidence type="ECO:0000256" key="1">
    <source>
        <dbReference type="ARBA" id="ARBA00004123"/>
    </source>
</evidence>
<feature type="domain" description="UBX" evidence="9">
    <location>
        <begin position="301"/>
        <end position="378"/>
    </location>
</feature>
<feature type="region of interest" description="Disordered" evidence="8">
    <location>
        <begin position="48"/>
        <end position="130"/>
    </location>
</feature>
<dbReference type="PROSITE" id="PS50033">
    <property type="entry name" value="UBX"/>
    <property type="match status" value="1"/>
</dbReference>
<dbReference type="InterPro" id="IPR009060">
    <property type="entry name" value="UBA-like_sf"/>
</dbReference>
<feature type="domain" description="SEP" evidence="10">
    <location>
        <begin position="191"/>
        <end position="256"/>
    </location>
</feature>
<dbReference type="GO" id="GO:0043130">
    <property type="term" value="F:ubiquitin binding"/>
    <property type="evidence" value="ECO:0007669"/>
    <property type="project" value="TreeGrafter"/>
</dbReference>
<dbReference type="OrthoDB" id="25887at2759"/>
<evidence type="ECO:0000259" key="9">
    <source>
        <dbReference type="PROSITE" id="PS50033"/>
    </source>
</evidence>
<dbReference type="PANTHER" id="PTHR23333">
    <property type="entry name" value="UBX DOMAIN CONTAINING PROTEIN"/>
    <property type="match status" value="1"/>
</dbReference>
<dbReference type="EMBL" id="NEDP02000845">
    <property type="protein sequence ID" value="OWF54902.1"/>
    <property type="molecule type" value="Genomic_DNA"/>
</dbReference>
<sequence length="380" mass="40994">MADNVQKEEISKFIQLTGADSGRAKFYLESSNWNYEVAVASFFDNDDGDEDLYEAPVAEPAPLPPKPTQPTNSSAASFPPASTRPSRFATLGSYQDRENSSSSDDEGQAFYAGGSETSGQQIIGPKKREGKKVVDNLFKSAREHGAEEVDRSEKKPLKSMAFKGSGYRLGETEDGPADIVQGAPLQSGPRQVDMVLKLWKDGFSVDNGELRDFQSPANKEFLDSVAKGEVPQELIKLARGGEVNLNMEDHRQEAFVKSKEATKAFSGQGNLLGSPAPNIAPAAAGSAAAAAASQSSVAVDGSRPTTSLQIRLADGSRMVAKFNHTHRISDIRQHIIANNPRYAGANFILMTTFPNKELSDESLTLDQGKLLNAVIVQRLK</sequence>
<dbReference type="Pfam" id="PF08059">
    <property type="entry name" value="SEP"/>
    <property type="match status" value="1"/>
</dbReference>
<evidence type="ECO:0000256" key="7">
    <source>
        <dbReference type="ARBA" id="ARBA00023242"/>
    </source>
</evidence>
<dbReference type="GO" id="GO:0005829">
    <property type="term" value="C:cytosol"/>
    <property type="evidence" value="ECO:0007669"/>
    <property type="project" value="TreeGrafter"/>
</dbReference>
<dbReference type="CDD" id="cd14348">
    <property type="entry name" value="UBA_p47"/>
    <property type="match status" value="1"/>
</dbReference>
<dbReference type="GO" id="GO:0061025">
    <property type="term" value="P:membrane fusion"/>
    <property type="evidence" value="ECO:0007669"/>
    <property type="project" value="TreeGrafter"/>
</dbReference>
<evidence type="ECO:0000256" key="6">
    <source>
        <dbReference type="ARBA" id="ARBA00023212"/>
    </source>
</evidence>
<keyword evidence="7" id="KW-0539">Nucleus</keyword>
<dbReference type="FunFam" id="3.30.420.210:FF:000001">
    <property type="entry name" value="NSFL1 (P97) cofactor (P47)"/>
    <property type="match status" value="1"/>
</dbReference>
<dbReference type="GO" id="GO:0007030">
    <property type="term" value="P:Golgi organization"/>
    <property type="evidence" value="ECO:0007669"/>
    <property type="project" value="TreeGrafter"/>
</dbReference>
<dbReference type="SMART" id="SM00553">
    <property type="entry name" value="SEP"/>
    <property type="match status" value="1"/>
</dbReference>
<keyword evidence="4" id="KW-0963">Cytoplasm</keyword>
<dbReference type="Gene3D" id="1.10.8.10">
    <property type="entry name" value="DNA helicase RuvA subunit, C-terminal domain"/>
    <property type="match status" value="1"/>
</dbReference>
<dbReference type="SUPFAM" id="SSF54236">
    <property type="entry name" value="Ubiquitin-like"/>
    <property type="match status" value="1"/>
</dbReference>
<evidence type="ECO:0000313" key="11">
    <source>
        <dbReference type="EMBL" id="OWF54902.1"/>
    </source>
</evidence>
<proteinExistence type="predicted"/>
<evidence type="ECO:0000256" key="3">
    <source>
        <dbReference type="ARBA" id="ARBA00004555"/>
    </source>
</evidence>
<dbReference type="SMART" id="SM00166">
    <property type="entry name" value="UBX"/>
    <property type="match status" value="1"/>
</dbReference>
<dbReference type="InterPro" id="IPR001012">
    <property type="entry name" value="UBX_dom"/>
</dbReference>
<evidence type="ECO:0000313" key="12">
    <source>
        <dbReference type="Proteomes" id="UP000242188"/>
    </source>
</evidence>
<dbReference type="InterPro" id="IPR012989">
    <property type="entry name" value="SEP_domain"/>
</dbReference>
<dbReference type="Pfam" id="PF14555">
    <property type="entry name" value="UBA_4"/>
    <property type="match status" value="1"/>
</dbReference>